<dbReference type="HOGENOM" id="CLU_254040_0_0_1"/>
<feature type="transmembrane region" description="Helical" evidence="7">
    <location>
        <begin position="953"/>
        <end position="974"/>
    </location>
</feature>
<feature type="transmembrane region" description="Helical" evidence="7">
    <location>
        <begin position="602"/>
        <end position="623"/>
    </location>
</feature>
<dbReference type="GeneID" id="18164385"/>
<dbReference type="PANTHER" id="PTHR19432:SF35">
    <property type="entry name" value="SOLUTE CARRIER FAMILY 45 MEMBER 3 ISOFORM X1"/>
    <property type="match status" value="1"/>
</dbReference>
<comment type="subcellular location">
    <subcellularLocation>
        <location evidence="1">Membrane</location>
        <topology evidence="1">Multi-pass membrane protein</topology>
    </subcellularLocation>
</comment>
<dbReference type="KEGG" id="cmt:CCM_02358"/>
<dbReference type="STRING" id="983644.G3J9A8"/>
<feature type="transmembrane region" description="Helical" evidence="7">
    <location>
        <begin position="928"/>
        <end position="946"/>
    </location>
</feature>
<dbReference type="SUPFAM" id="SSF103473">
    <property type="entry name" value="MFS general substrate transporter"/>
    <property type="match status" value="1"/>
</dbReference>
<feature type="transmembrane region" description="Helical" evidence="7">
    <location>
        <begin position="867"/>
        <end position="887"/>
    </location>
</feature>
<evidence type="ECO:0000256" key="5">
    <source>
        <dbReference type="ARBA" id="ARBA00023136"/>
    </source>
</evidence>
<dbReference type="OrthoDB" id="28755at2759"/>
<dbReference type="VEuPathDB" id="FungiDB:CCM_02358"/>
<dbReference type="RefSeq" id="XP_006667573.1">
    <property type="nucleotide sequence ID" value="XM_006667510.1"/>
</dbReference>
<evidence type="ECO:0000256" key="4">
    <source>
        <dbReference type="ARBA" id="ARBA00022989"/>
    </source>
</evidence>
<feature type="region of interest" description="Disordered" evidence="6">
    <location>
        <begin position="1124"/>
        <end position="1148"/>
    </location>
</feature>
<evidence type="ECO:0000256" key="2">
    <source>
        <dbReference type="ARBA" id="ARBA00022448"/>
    </source>
</evidence>
<feature type="transmembrane region" description="Helical" evidence="7">
    <location>
        <begin position="1064"/>
        <end position="1082"/>
    </location>
</feature>
<evidence type="ECO:0000256" key="3">
    <source>
        <dbReference type="ARBA" id="ARBA00022692"/>
    </source>
</evidence>
<dbReference type="PANTHER" id="PTHR19432">
    <property type="entry name" value="SUGAR TRANSPORTER"/>
    <property type="match status" value="1"/>
</dbReference>
<organism evidence="8 9">
    <name type="scientific">Cordyceps militaris (strain CM01)</name>
    <name type="common">Caterpillar fungus</name>
    <dbReference type="NCBI Taxonomy" id="983644"/>
    <lineage>
        <taxon>Eukaryota</taxon>
        <taxon>Fungi</taxon>
        <taxon>Dikarya</taxon>
        <taxon>Ascomycota</taxon>
        <taxon>Pezizomycotina</taxon>
        <taxon>Sordariomycetes</taxon>
        <taxon>Hypocreomycetidae</taxon>
        <taxon>Hypocreales</taxon>
        <taxon>Cordycipitaceae</taxon>
        <taxon>Cordyceps</taxon>
    </lineage>
</organism>
<keyword evidence="5 7" id="KW-0472">Membrane</keyword>
<evidence type="ECO:0000256" key="1">
    <source>
        <dbReference type="ARBA" id="ARBA00004141"/>
    </source>
</evidence>
<protein>
    <submittedName>
        <fullName evidence="8">Sucrose transporter</fullName>
    </submittedName>
</protein>
<keyword evidence="9" id="KW-1185">Reference proteome</keyword>
<feature type="transmembrane region" description="Helical" evidence="7">
    <location>
        <begin position="720"/>
        <end position="739"/>
    </location>
</feature>
<dbReference type="GO" id="GO:0008506">
    <property type="term" value="F:sucrose:proton symporter activity"/>
    <property type="evidence" value="ECO:0007669"/>
    <property type="project" value="TreeGrafter"/>
</dbReference>
<feature type="transmembrane region" description="Helical" evidence="7">
    <location>
        <begin position="673"/>
        <end position="693"/>
    </location>
</feature>
<dbReference type="Proteomes" id="UP000001610">
    <property type="component" value="Unassembled WGS sequence"/>
</dbReference>
<feature type="region of interest" description="Disordered" evidence="6">
    <location>
        <begin position="436"/>
        <end position="518"/>
    </location>
</feature>
<evidence type="ECO:0000313" key="9">
    <source>
        <dbReference type="Proteomes" id="UP000001610"/>
    </source>
</evidence>
<dbReference type="Gene3D" id="1.20.1250.20">
    <property type="entry name" value="MFS general substrate transporter like domains"/>
    <property type="match status" value="1"/>
</dbReference>
<gene>
    <name evidence="8" type="ORF">CCM_02358</name>
</gene>
<dbReference type="GO" id="GO:0005886">
    <property type="term" value="C:plasma membrane"/>
    <property type="evidence" value="ECO:0007669"/>
    <property type="project" value="TreeGrafter"/>
</dbReference>
<dbReference type="EMBL" id="JH126400">
    <property type="protein sequence ID" value="EGX94087.1"/>
    <property type="molecule type" value="Genomic_DNA"/>
</dbReference>
<reference evidence="8 9" key="1">
    <citation type="journal article" date="2011" name="Genome Biol.">
        <title>Genome sequence of the insect pathogenic fungus Cordyceps militaris, a valued traditional Chinese medicine.</title>
        <authorList>
            <person name="Zheng P."/>
            <person name="Xia Y."/>
            <person name="Xiao G."/>
            <person name="Xiong C."/>
            <person name="Hu X."/>
            <person name="Zhang S."/>
            <person name="Zheng H."/>
            <person name="Huang Y."/>
            <person name="Zhou Y."/>
            <person name="Wang S."/>
            <person name="Zhao G.P."/>
            <person name="Liu X."/>
            <person name="St Leger R.J."/>
            <person name="Wang C."/>
        </authorList>
    </citation>
    <scope>NUCLEOTIDE SEQUENCE [LARGE SCALE GENOMIC DNA]</scope>
    <source>
        <strain evidence="8 9">CM01</strain>
    </source>
</reference>
<feature type="compositionally biased region" description="Basic residues" evidence="6">
    <location>
        <begin position="450"/>
        <end position="470"/>
    </location>
</feature>
<dbReference type="InParanoid" id="G3J9A8"/>
<feature type="compositionally biased region" description="Low complexity" evidence="6">
    <location>
        <begin position="436"/>
        <end position="448"/>
    </location>
</feature>
<name>G3J9A8_CORMM</name>
<dbReference type="InterPro" id="IPR036259">
    <property type="entry name" value="MFS_trans_sf"/>
</dbReference>
<sequence length="1405" mass="151165">MSHVWSARWTRARRLPCNRTRAVSFSLINLVYTKGPPRTTLVSLAAGVRRVLAAADLEAPLITILDSAGWRVASGHAAVEVGISLFKTFLVAHGVGHGKAGKGSNKNSVVVEIDALEVGVLEADVWIDTLNYERHLEDYLYLTTMRAGASTPVSYGKSRPVFACSPDDSIFGLSVDGGRVTSLFRSLIIAFHLSTPAGIVHPVKGISPASAMFRMRTTVQTCSLTITMSRADKRQTVAAQLGLSQVIEYDESDSRNITVAFLPPQFPHQYSVANAEARLQETAVIQGGLATAALICTPETHSGPVTRLETRLAVRELNNYRLWRSIAKGCPLTGYLGTLVPGTGGSRTAASVPTFLFKAPRCCRLCISACPPWLRSRNDACQLMAIVDFGSVTPADRTRLYTRHARQRQSPSQQIIRPPASGEHALLTGHHLSEPSLGFASSSSPSLPFYHRRRRTSQRMRATQARRRPTLRVAPDTYPGLVGKLQTMGSRHLDSDRARSPDEPLSEAAHESGLHILEPEPEQELETIREDSPLLAASDAGGDAAGSTGRRQVADPSQATKSVWYLTLLTLAIGGLQIAWSVELSNGSPYLLSLGLSKSLMALVWIAGPLTGTLVQPYIGILSDNCRISWGKRKPFMVGSTIGTILSLLFLSWVKEIVGGALSLFGIQNDSHFAKTTIIIAAVIGIYALDIAINALQASIRAFIVDCGPAHQQEAANAMASRLIGVGNILGFIAGYVNLTKQLWFLGHTQFQILCAFACISLTITVVISCVFVQERDPRANGAATPKNPGVFAFFAKLFKSIKRLPPQIKRVCQVQFCGWVGFFPLLFYSSSYIGEIYVQPHLEKNPHLTPGQLDELYEQATRIGSFALLVNSIVSLLTNVLLPFFIAPTYDNQAALGQPVPAYHERYNQKRTMLDRLHIPGFTLNRAWFGSLVLFAGAMLCTLVVRSVEAATALIGIAGITWAMTLWAPYAIISAEISRRDVLQRAQKQQLAREPAELAPLERLPSGEIVAVVEGDEEQDEAGVIMGIHNMAIAAPQILANVGSSIIFKIWQKPRGTPGDNSLAFVLAIGGLFVLASAFYVRDLDEKGPSPRSVGEDEEHAVLPSAVAYDMYMVADNHLSGDLVAGRDEEGDDGTDASEPGKTADGGGLAVAAELHVNKDEGEAAKDVANGQAVQEGDVDSGRVSGDNGGGVQADGLEAVVGSGLGAGDAQLGLDRSLGSEACWRNYPGRGNPERTSWCDNGAMCMRSGAPGGRELIEPKGMDGWLMTTKLPTQPWSFPMTDEIAPVLRLPRQPDDESGAPGGRGPAIGAFPVRYQFDMIDFSGIFSAWNMGKGGEAVLTVQPPLNMGAGVGGKGTEQVFIHLLSSDQFARRRLIDIDYRGEDTYTQSGGIASATVTSDGVLDK</sequence>
<keyword evidence="2" id="KW-0813">Transport</keyword>
<dbReference type="eggNOG" id="KOG0637">
    <property type="taxonomic scope" value="Eukaryota"/>
</dbReference>
<evidence type="ECO:0000256" key="6">
    <source>
        <dbReference type="SAM" id="MobiDB-lite"/>
    </source>
</evidence>
<accession>G3J9A8</accession>
<feature type="region of interest" description="Disordered" evidence="6">
    <location>
        <begin position="1165"/>
        <end position="1192"/>
    </location>
</feature>
<feature type="transmembrane region" description="Helical" evidence="7">
    <location>
        <begin position="751"/>
        <end position="773"/>
    </location>
</feature>
<keyword evidence="3 7" id="KW-0812">Transmembrane</keyword>
<dbReference type="Pfam" id="PF13347">
    <property type="entry name" value="MFS_2"/>
    <property type="match status" value="1"/>
</dbReference>
<proteinExistence type="predicted"/>
<evidence type="ECO:0000313" key="8">
    <source>
        <dbReference type="EMBL" id="EGX94087.1"/>
    </source>
</evidence>
<keyword evidence="4 7" id="KW-1133">Transmembrane helix</keyword>
<feature type="compositionally biased region" description="Basic and acidic residues" evidence="6">
    <location>
        <begin position="491"/>
        <end position="513"/>
    </location>
</feature>
<feature type="transmembrane region" description="Helical" evidence="7">
    <location>
        <begin position="635"/>
        <end position="653"/>
    </location>
</feature>
<evidence type="ECO:0000256" key="7">
    <source>
        <dbReference type="SAM" id="Phobius"/>
    </source>
</evidence>